<dbReference type="RefSeq" id="WP_208810506.1">
    <property type="nucleotide sequence ID" value="NZ_WVUH01000001.1"/>
</dbReference>
<evidence type="ECO:0000313" key="4">
    <source>
        <dbReference type="Proteomes" id="UP000823521"/>
    </source>
</evidence>
<dbReference type="InterPro" id="IPR031100">
    <property type="entry name" value="LOG_fam"/>
</dbReference>
<reference evidence="3 4" key="1">
    <citation type="submission" date="2019-12" db="EMBL/GenBank/DDBJ databases">
        <title>Whole genome sequencing of endophytic Actinobacterium Micromonospora sp. MPMI6T.</title>
        <authorList>
            <person name="Evv R."/>
            <person name="Podile A.R."/>
        </authorList>
    </citation>
    <scope>NUCLEOTIDE SEQUENCE [LARGE SCALE GENOMIC DNA]</scope>
    <source>
        <strain evidence="3 4">MPMI6</strain>
    </source>
</reference>
<dbReference type="Gene3D" id="3.40.50.450">
    <property type="match status" value="1"/>
</dbReference>
<keyword evidence="4" id="KW-1185">Reference proteome</keyword>
<dbReference type="SUPFAM" id="SSF102405">
    <property type="entry name" value="MCP/YpsA-like"/>
    <property type="match status" value="1"/>
</dbReference>
<comment type="caution">
    <text evidence="3">The sequence shown here is derived from an EMBL/GenBank/DDBJ whole genome shotgun (WGS) entry which is preliminary data.</text>
</comment>
<evidence type="ECO:0000256" key="1">
    <source>
        <dbReference type="ARBA" id="ARBA00006763"/>
    </source>
</evidence>
<dbReference type="NCBIfam" id="TIGR00730">
    <property type="entry name" value="Rossman fold protein, TIGR00730 family"/>
    <property type="match status" value="1"/>
</dbReference>
<accession>A0ABS3VIZ3</accession>
<comment type="similarity">
    <text evidence="1 2">Belongs to the LOG family.</text>
</comment>
<organism evidence="3 4">
    <name type="scientific">Micromonospora echinofusca</name>
    <dbReference type="NCBI Taxonomy" id="47858"/>
    <lineage>
        <taxon>Bacteria</taxon>
        <taxon>Bacillati</taxon>
        <taxon>Actinomycetota</taxon>
        <taxon>Actinomycetes</taxon>
        <taxon>Micromonosporales</taxon>
        <taxon>Micromonosporaceae</taxon>
        <taxon>Micromonospora</taxon>
    </lineage>
</organism>
<comment type="catalytic activity">
    <reaction evidence="2">
        <text>9-ribosyl-trans-zeatin 5'-phosphate + H2O = trans-zeatin + D-ribose 5-phosphate</text>
        <dbReference type="Rhea" id="RHEA:48564"/>
        <dbReference type="ChEBI" id="CHEBI:15377"/>
        <dbReference type="ChEBI" id="CHEBI:16522"/>
        <dbReference type="ChEBI" id="CHEBI:78346"/>
        <dbReference type="ChEBI" id="CHEBI:87947"/>
        <dbReference type="EC" id="3.2.2.n1"/>
    </reaction>
</comment>
<dbReference type="EMBL" id="WVUH01000001">
    <property type="protein sequence ID" value="MBO4204423.1"/>
    <property type="molecule type" value="Genomic_DNA"/>
</dbReference>
<dbReference type="PANTHER" id="PTHR31223">
    <property type="entry name" value="LOG FAMILY PROTEIN YJL055W"/>
    <property type="match status" value="1"/>
</dbReference>
<comment type="catalytic activity">
    <reaction evidence="2">
        <text>N(6)-(dimethylallyl)adenosine 5'-phosphate + H2O = N(6)-dimethylallyladenine + D-ribose 5-phosphate</text>
        <dbReference type="Rhea" id="RHEA:48560"/>
        <dbReference type="ChEBI" id="CHEBI:15377"/>
        <dbReference type="ChEBI" id="CHEBI:17660"/>
        <dbReference type="ChEBI" id="CHEBI:57526"/>
        <dbReference type="ChEBI" id="CHEBI:78346"/>
        <dbReference type="EC" id="3.2.2.n1"/>
    </reaction>
</comment>
<dbReference type="Pfam" id="PF03641">
    <property type="entry name" value="Lysine_decarbox"/>
    <property type="match status" value="1"/>
</dbReference>
<dbReference type="EC" id="3.2.2.n1" evidence="2"/>
<name>A0ABS3VIZ3_MICEH</name>
<dbReference type="PANTHER" id="PTHR31223:SF70">
    <property type="entry name" value="LOG FAMILY PROTEIN YJL055W"/>
    <property type="match status" value="1"/>
</dbReference>
<keyword evidence="2" id="KW-0203">Cytokinin biosynthesis</keyword>
<dbReference type="Proteomes" id="UP000823521">
    <property type="component" value="Unassembled WGS sequence"/>
</dbReference>
<evidence type="ECO:0000313" key="3">
    <source>
        <dbReference type="EMBL" id="MBO4204423.1"/>
    </source>
</evidence>
<evidence type="ECO:0000256" key="2">
    <source>
        <dbReference type="RuleBase" id="RU363015"/>
    </source>
</evidence>
<gene>
    <name evidence="3" type="ORF">GSF22_00110</name>
</gene>
<protein>
    <recommendedName>
        <fullName evidence="2">Cytokinin riboside 5'-monophosphate phosphoribohydrolase</fullName>
        <ecNumber evidence="2">3.2.2.n1</ecNumber>
    </recommendedName>
</protein>
<proteinExistence type="inferred from homology"/>
<dbReference type="InterPro" id="IPR005269">
    <property type="entry name" value="LOG"/>
</dbReference>
<keyword evidence="2" id="KW-0378">Hydrolase</keyword>
<sequence length="200" mass="21545">MKNRVPHRRPLSVCVFAGARTGSSRHASAAAEELGSLLGSRGHRLIYGGGGSGLMGTLAWSAHHAGAEVVAVMPTFLYEIERGIAAPPQTLRLTTTMTERKARMIEAADAFVALPGGFGTLDEVFEVLCLTYLEQHTKPLVLLDVEDAWRGLHTLVDEICRHGYADRDRCGLHMVARPAEAIATIEAEAVGHDVSEEAMC</sequence>